<dbReference type="AlphaFoldDB" id="A0ABD3NGG2"/>
<protein>
    <recommendedName>
        <fullName evidence="2">RmlD-like substrate binding domain-containing protein</fullName>
    </recommendedName>
</protein>
<gene>
    <name evidence="3" type="ORF">HJC23_014013</name>
</gene>
<dbReference type="SUPFAM" id="SSF51735">
    <property type="entry name" value="NAD(P)-binding Rossmann-fold domains"/>
    <property type="match status" value="1"/>
</dbReference>
<evidence type="ECO:0000313" key="4">
    <source>
        <dbReference type="Proteomes" id="UP001516023"/>
    </source>
</evidence>
<evidence type="ECO:0000313" key="3">
    <source>
        <dbReference type="EMBL" id="KAL3774086.1"/>
    </source>
</evidence>
<comment type="caution">
    <text evidence="3">The sequence shown here is derived from an EMBL/GenBank/DDBJ whole genome shotgun (WGS) entry which is preliminary data.</text>
</comment>
<feature type="non-terminal residue" evidence="3">
    <location>
        <position position="1"/>
    </location>
</feature>
<sequence length="340" mass="38191">WADEKKQSPEAEDSCTIHQRSNHNTMSSAAPTPLTKALIYGGKTGWIGGKMAALLKEKGIEVVLAESRVENRGDVAAELDSVKPSHVLMAAGITGRPNIDWCEDHKPETIRTNVIGTLNLVDLCNERNIHCTVYATGCIFKYDDAHPLGSGIGFTEEDAPNFDESFYSQTKGYMEPMLKCYPNCLILRVRMPISDDLSHRNFITKIVKYERVVNIPNSMTVLYEMLPASLAMFEKGLTGVYNFCNPGVISHNECLDLYTKYIDPTYKYKNFSLEEQAKVLKAGRSNNELDATKLLRDLPEDVKINDIKTAVELCMQRMQKNLTEEFGPLPDSLPKEVRKN</sequence>
<dbReference type="InterPro" id="IPR005913">
    <property type="entry name" value="dTDP_dehydrorham_reduct"/>
</dbReference>
<feature type="domain" description="RmlD-like substrate binding" evidence="2">
    <location>
        <begin position="38"/>
        <end position="208"/>
    </location>
</feature>
<keyword evidence="4" id="KW-1185">Reference proteome</keyword>
<accession>A0ABD3NGG2</accession>
<dbReference type="Proteomes" id="UP001516023">
    <property type="component" value="Unassembled WGS sequence"/>
</dbReference>
<feature type="compositionally biased region" description="Polar residues" evidence="1">
    <location>
        <begin position="16"/>
        <end position="29"/>
    </location>
</feature>
<name>A0ABD3NGG2_9STRA</name>
<dbReference type="EMBL" id="JABMIG020000620">
    <property type="protein sequence ID" value="KAL3774086.1"/>
    <property type="molecule type" value="Genomic_DNA"/>
</dbReference>
<evidence type="ECO:0000259" key="2">
    <source>
        <dbReference type="Pfam" id="PF04321"/>
    </source>
</evidence>
<reference evidence="3 4" key="1">
    <citation type="journal article" date="2020" name="G3 (Bethesda)">
        <title>Improved Reference Genome for Cyclotella cryptica CCMP332, a Model for Cell Wall Morphogenesis, Salinity Adaptation, and Lipid Production in Diatoms (Bacillariophyta).</title>
        <authorList>
            <person name="Roberts W.R."/>
            <person name="Downey K.M."/>
            <person name="Ruck E.C."/>
            <person name="Traller J.C."/>
            <person name="Alverson A.J."/>
        </authorList>
    </citation>
    <scope>NUCLEOTIDE SEQUENCE [LARGE SCALE GENOMIC DNA]</scope>
    <source>
        <strain evidence="3 4">CCMP332</strain>
    </source>
</reference>
<dbReference type="Gene3D" id="3.40.50.720">
    <property type="entry name" value="NAD(P)-binding Rossmann-like Domain"/>
    <property type="match status" value="1"/>
</dbReference>
<organism evidence="3 4">
    <name type="scientific">Cyclotella cryptica</name>
    <dbReference type="NCBI Taxonomy" id="29204"/>
    <lineage>
        <taxon>Eukaryota</taxon>
        <taxon>Sar</taxon>
        <taxon>Stramenopiles</taxon>
        <taxon>Ochrophyta</taxon>
        <taxon>Bacillariophyta</taxon>
        <taxon>Coscinodiscophyceae</taxon>
        <taxon>Thalassiosirophycidae</taxon>
        <taxon>Stephanodiscales</taxon>
        <taxon>Stephanodiscaceae</taxon>
        <taxon>Cyclotella</taxon>
    </lineage>
</organism>
<dbReference type="InterPro" id="IPR036291">
    <property type="entry name" value="NAD(P)-bd_dom_sf"/>
</dbReference>
<evidence type="ECO:0000256" key="1">
    <source>
        <dbReference type="SAM" id="MobiDB-lite"/>
    </source>
</evidence>
<feature type="region of interest" description="Disordered" evidence="1">
    <location>
        <begin position="1"/>
        <end position="29"/>
    </location>
</feature>
<dbReference type="Pfam" id="PF04321">
    <property type="entry name" value="RmlD_sub_bind"/>
    <property type="match status" value="1"/>
</dbReference>
<proteinExistence type="predicted"/>
<dbReference type="InterPro" id="IPR029903">
    <property type="entry name" value="RmlD-like-bd"/>
</dbReference>
<dbReference type="PANTHER" id="PTHR10491:SF4">
    <property type="entry name" value="METHIONINE ADENOSYLTRANSFERASE 2 SUBUNIT BETA"/>
    <property type="match status" value="1"/>
</dbReference>
<dbReference type="PANTHER" id="PTHR10491">
    <property type="entry name" value="DTDP-4-DEHYDRORHAMNOSE REDUCTASE"/>
    <property type="match status" value="1"/>
</dbReference>